<keyword evidence="2 6" id="KW-0812">Transmembrane</keyword>
<comment type="subcellular location">
    <subcellularLocation>
        <location evidence="1">Membrane</location>
        <topology evidence="1">Multi-pass membrane protein</topology>
    </subcellularLocation>
</comment>
<feature type="compositionally biased region" description="Pro residues" evidence="5">
    <location>
        <begin position="209"/>
        <end position="220"/>
    </location>
</feature>
<organism evidence="7 8">
    <name type="scientific">Prorocentrum cordatum</name>
    <dbReference type="NCBI Taxonomy" id="2364126"/>
    <lineage>
        <taxon>Eukaryota</taxon>
        <taxon>Sar</taxon>
        <taxon>Alveolata</taxon>
        <taxon>Dinophyceae</taxon>
        <taxon>Prorocentrales</taxon>
        <taxon>Prorocentraceae</taxon>
        <taxon>Prorocentrum</taxon>
    </lineage>
</organism>
<evidence type="ECO:0000256" key="4">
    <source>
        <dbReference type="ARBA" id="ARBA00023136"/>
    </source>
</evidence>
<name>A0ABN9R8I6_9DINO</name>
<dbReference type="Gene3D" id="1.20.120.350">
    <property type="entry name" value="Voltage-gated potassium channels. Chain C"/>
    <property type="match status" value="1"/>
</dbReference>
<comment type="caution">
    <text evidence="7">The sequence shown here is derived from an EMBL/GenBank/DDBJ whole genome shotgun (WGS) entry which is preliminary data.</text>
</comment>
<feature type="transmembrane region" description="Helical" evidence="6">
    <location>
        <begin position="361"/>
        <end position="380"/>
    </location>
</feature>
<sequence>MSGSAEVLAAIGSMKSELPTAIGAADARTDALEVQMQGLQVLSQYRKEHWEWRVQAFNGILPELIEFHKVRQAGFAFAKTIPAFHALCLSILSFAMHFAPGIPVEGKLFQAAVDRALAASPDFPHGAKIDPMMRMGRWMGEVPEDAATKVSKAVKFVTRKDLQADLGARLAALAAGGAGAAEASAAENAGGGRPPGGAAVLERPGTAMLPPPQPEPPSPPEEVHRFRSGDFSAEKLWERLSNGSAGDVCSSLTDAASVLELNGHGAGSPPDARRNIANGRASDNWNIINQGCSGVYDSQRELFLTLQRTHDLNQGSVLYMLSDFLGCRQQIGTFFDRLRRKTEDRPECGRRAAKLVDSPNFAMVVTGLIVLNAIWIAVACEDYMHRCLRVWDQSQDLWEAGGALTSDAKAEAATPEWMLVIDTIFAFLFGLELIARVTCGACPAYPAAAAAAPCPGCPSCPDCSLTCGSGPGWWAVLAALVAGLAAGGGLRVTLGWAARVASLFVGGTDPPPVTLLVEDDGAGQDGGAHRRFRAVRA</sequence>
<evidence type="ECO:0000313" key="7">
    <source>
        <dbReference type="EMBL" id="CAK0814762.1"/>
    </source>
</evidence>
<dbReference type="EMBL" id="CAUYUJ010005736">
    <property type="protein sequence ID" value="CAK0814762.1"/>
    <property type="molecule type" value="Genomic_DNA"/>
</dbReference>
<evidence type="ECO:0000256" key="3">
    <source>
        <dbReference type="ARBA" id="ARBA00022989"/>
    </source>
</evidence>
<evidence type="ECO:0000256" key="1">
    <source>
        <dbReference type="ARBA" id="ARBA00004141"/>
    </source>
</evidence>
<evidence type="ECO:0000256" key="6">
    <source>
        <dbReference type="SAM" id="Phobius"/>
    </source>
</evidence>
<evidence type="ECO:0000256" key="2">
    <source>
        <dbReference type="ARBA" id="ARBA00022692"/>
    </source>
</evidence>
<feature type="region of interest" description="Disordered" evidence="5">
    <location>
        <begin position="185"/>
        <end position="225"/>
    </location>
</feature>
<keyword evidence="4 6" id="KW-0472">Membrane</keyword>
<dbReference type="InterPro" id="IPR027359">
    <property type="entry name" value="Volt_channel_dom_sf"/>
</dbReference>
<evidence type="ECO:0000256" key="5">
    <source>
        <dbReference type="SAM" id="MobiDB-lite"/>
    </source>
</evidence>
<gene>
    <name evidence="7" type="ORF">PCOR1329_LOCUS18277</name>
</gene>
<proteinExistence type="predicted"/>
<keyword evidence="8" id="KW-1185">Reference proteome</keyword>
<dbReference type="Proteomes" id="UP001189429">
    <property type="component" value="Unassembled WGS sequence"/>
</dbReference>
<reference evidence="7" key="1">
    <citation type="submission" date="2023-10" db="EMBL/GenBank/DDBJ databases">
        <authorList>
            <person name="Chen Y."/>
            <person name="Shah S."/>
            <person name="Dougan E. K."/>
            <person name="Thang M."/>
            <person name="Chan C."/>
        </authorList>
    </citation>
    <scope>NUCLEOTIDE SEQUENCE [LARGE SCALE GENOMIC DNA]</scope>
</reference>
<evidence type="ECO:0000313" key="8">
    <source>
        <dbReference type="Proteomes" id="UP001189429"/>
    </source>
</evidence>
<protein>
    <submittedName>
        <fullName evidence="7">Uncharacterized protein</fullName>
    </submittedName>
</protein>
<accession>A0ABN9R8I6</accession>
<keyword evidence="3 6" id="KW-1133">Transmembrane helix</keyword>